<name>A0AA86SSG2_9FABA</name>
<dbReference type="PRINTS" id="PR00792">
    <property type="entry name" value="PEPSIN"/>
</dbReference>
<keyword evidence="3" id="KW-0645">Protease</keyword>
<keyword evidence="8" id="KW-1185">Reference proteome</keyword>
<evidence type="ECO:0000256" key="2">
    <source>
        <dbReference type="PIRSR" id="PIRSR601461-1"/>
    </source>
</evidence>
<evidence type="ECO:0000313" key="7">
    <source>
        <dbReference type="EMBL" id="CAJ1971801.1"/>
    </source>
</evidence>
<dbReference type="CDD" id="cd05471">
    <property type="entry name" value="pepsin_like"/>
    <property type="match status" value="1"/>
</dbReference>
<evidence type="ECO:0000259" key="6">
    <source>
        <dbReference type="PROSITE" id="PS51767"/>
    </source>
</evidence>
<evidence type="ECO:0000256" key="3">
    <source>
        <dbReference type="RuleBase" id="RU000454"/>
    </source>
</evidence>
<dbReference type="EMBL" id="OY731405">
    <property type="protein sequence ID" value="CAJ1971801.1"/>
    <property type="molecule type" value="Genomic_DNA"/>
</dbReference>
<dbReference type="PANTHER" id="PTHR13683:SF339">
    <property type="entry name" value="PEPTIDASE A1 DOMAIN-CONTAINING PROTEIN"/>
    <property type="match status" value="1"/>
</dbReference>
<dbReference type="Gene3D" id="2.40.70.10">
    <property type="entry name" value="Acid Proteases"/>
    <property type="match status" value="2"/>
</dbReference>
<dbReference type="InterPro" id="IPR001969">
    <property type="entry name" value="Aspartic_peptidase_AS"/>
</dbReference>
<dbReference type="InterPro" id="IPR034164">
    <property type="entry name" value="Pepsin-like_dom"/>
</dbReference>
<keyword evidence="5" id="KW-0732">Signal</keyword>
<protein>
    <recommendedName>
        <fullName evidence="6">Peptidase A1 domain-containing protein</fullName>
    </recommendedName>
</protein>
<dbReference type="PROSITE" id="PS51767">
    <property type="entry name" value="PEPTIDASE_A1"/>
    <property type="match status" value="1"/>
</dbReference>
<dbReference type="Pfam" id="PF14541">
    <property type="entry name" value="TAXi_C"/>
    <property type="match status" value="1"/>
</dbReference>
<dbReference type="PANTHER" id="PTHR13683">
    <property type="entry name" value="ASPARTYL PROTEASES"/>
    <property type="match status" value="1"/>
</dbReference>
<feature type="active site" evidence="2">
    <location>
        <position position="121"/>
    </location>
</feature>
<keyword evidence="3" id="KW-0378">Hydrolase</keyword>
<dbReference type="AlphaFoldDB" id="A0AA86SSG2"/>
<evidence type="ECO:0000313" key="8">
    <source>
        <dbReference type="Proteomes" id="UP001189624"/>
    </source>
</evidence>
<dbReference type="GO" id="GO:0006508">
    <property type="term" value="P:proteolysis"/>
    <property type="evidence" value="ECO:0007669"/>
    <property type="project" value="UniProtKB-KW"/>
</dbReference>
<feature type="region of interest" description="Disordered" evidence="4">
    <location>
        <begin position="478"/>
        <end position="497"/>
    </location>
</feature>
<feature type="signal peptide" evidence="5">
    <location>
        <begin position="1"/>
        <end position="16"/>
    </location>
</feature>
<feature type="active site" evidence="2">
    <location>
        <position position="331"/>
    </location>
</feature>
<dbReference type="InterPro" id="IPR001461">
    <property type="entry name" value="Aspartic_peptidase_A1"/>
</dbReference>
<feature type="domain" description="Peptidase A1" evidence="6">
    <location>
        <begin position="103"/>
        <end position="468"/>
    </location>
</feature>
<dbReference type="Pfam" id="PF14543">
    <property type="entry name" value="TAXi_N"/>
    <property type="match status" value="1"/>
</dbReference>
<organism evidence="7 8">
    <name type="scientific">Sphenostylis stenocarpa</name>
    <dbReference type="NCBI Taxonomy" id="92480"/>
    <lineage>
        <taxon>Eukaryota</taxon>
        <taxon>Viridiplantae</taxon>
        <taxon>Streptophyta</taxon>
        <taxon>Embryophyta</taxon>
        <taxon>Tracheophyta</taxon>
        <taxon>Spermatophyta</taxon>
        <taxon>Magnoliopsida</taxon>
        <taxon>eudicotyledons</taxon>
        <taxon>Gunneridae</taxon>
        <taxon>Pentapetalae</taxon>
        <taxon>rosids</taxon>
        <taxon>fabids</taxon>
        <taxon>Fabales</taxon>
        <taxon>Fabaceae</taxon>
        <taxon>Papilionoideae</taxon>
        <taxon>50 kb inversion clade</taxon>
        <taxon>NPAAA clade</taxon>
        <taxon>indigoferoid/millettioid clade</taxon>
        <taxon>Phaseoleae</taxon>
        <taxon>Sphenostylis</taxon>
    </lineage>
</organism>
<dbReference type="PROSITE" id="PS00141">
    <property type="entry name" value="ASP_PROTEASE"/>
    <property type="match status" value="1"/>
</dbReference>
<proteinExistence type="inferred from homology"/>
<reference evidence="7" key="1">
    <citation type="submission" date="2023-10" db="EMBL/GenBank/DDBJ databases">
        <authorList>
            <person name="Domelevo Entfellner J.-B."/>
        </authorList>
    </citation>
    <scope>NUCLEOTIDE SEQUENCE</scope>
</reference>
<dbReference type="InterPro" id="IPR033121">
    <property type="entry name" value="PEPTIDASE_A1"/>
</dbReference>
<dbReference type="Gramene" id="rna-AYBTSS11_LOCUS23806">
    <property type="protein sequence ID" value="CAJ1971801.1"/>
    <property type="gene ID" value="gene-AYBTSS11_LOCUS23806"/>
</dbReference>
<dbReference type="InterPro" id="IPR032861">
    <property type="entry name" value="TAXi_N"/>
</dbReference>
<feature type="chain" id="PRO_5041685257" description="Peptidase A1 domain-containing protein" evidence="5">
    <location>
        <begin position="17"/>
        <end position="544"/>
    </location>
</feature>
<comment type="similarity">
    <text evidence="1 3">Belongs to the peptidase A1 family.</text>
</comment>
<evidence type="ECO:0000256" key="5">
    <source>
        <dbReference type="SAM" id="SignalP"/>
    </source>
</evidence>
<dbReference type="Proteomes" id="UP001189624">
    <property type="component" value="Chromosome 8"/>
</dbReference>
<evidence type="ECO:0000256" key="1">
    <source>
        <dbReference type="ARBA" id="ARBA00007447"/>
    </source>
</evidence>
<dbReference type="InterPro" id="IPR032799">
    <property type="entry name" value="TAXi_C"/>
</dbReference>
<keyword evidence="3" id="KW-0064">Aspartyl protease</keyword>
<evidence type="ECO:0000256" key="4">
    <source>
        <dbReference type="SAM" id="MobiDB-lite"/>
    </source>
</evidence>
<dbReference type="FunFam" id="2.40.70.10:FF:000012">
    <property type="entry name" value="Aspartyl protease family protein 1"/>
    <property type="match status" value="1"/>
</dbReference>
<dbReference type="SUPFAM" id="SSF50630">
    <property type="entry name" value="Acid proteases"/>
    <property type="match status" value="1"/>
</dbReference>
<accession>A0AA86SSG2</accession>
<sequence length="544" mass="60283">MAIGLLLWLLLAKGLALEGVVGVTFSSRLVHRFSEEAKVHLASKGNCSALQSWPKRNSSEYFRLLLRSDVTRQRMRLGSQYETLYPSEGGQTFFFGNVLYWLHYTWIDIGTPNVSFLVALDAGSDMLWVPCDCIECASLSAGNYNVLDRDLNQYRPSLSNTSRHLPCGHMLCDQQPFCKGSKDPCEYNVQYASYNTSSSGFLFEDKLHLTSDGRHAVQNSVQASIILGCGRKQSGIYLQGASPDGVLGLGPGNISVPSLLAKAGLTQNSFSICLDENESGRIIFGDQGHVTQHSTPFLPLNGEFTAYMVEAESFCVGSLCLKETRFQLLIDTGSSFTYLPNEVYQKVVMEFDKQVNAARIILPEWDYCYNASSQELINIPPLKLAFSRNQTFLFQNPIFTGLASQEQHYTLFCLPITPIDEDFATIGREYTAAYPIECCLSFATLVSENYLMGYRMVFDRENLRFGWSRWNCQDRASFKSPSNGGSPNPLPANQQQSVPNARAVPPAIAGHASPKPSAATAGVTSRHSLVLLLLLICDLWLLSC</sequence>
<dbReference type="InterPro" id="IPR021109">
    <property type="entry name" value="Peptidase_aspartic_dom_sf"/>
</dbReference>
<gene>
    <name evidence="7" type="ORF">AYBTSS11_LOCUS23806</name>
</gene>
<dbReference type="GO" id="GO:0004190">
    <property type="term" value="F:aspartic-type endopeptidase activity"/>
    <property type="evidence" value="ECO:0007669"/>
    <property type="project" value="UniProtKB-KW"/>
</dbReference>